<sequence length="446" mass="47537">MTTKTSSGRPDRHCPALLVSAPASGQGKTTVTAALARHWRRQGLRVRVFKTGPDFIDPMVHAHASGAPCRQLDLWMGGEDHCRELLWQAAGEVDLILVEGVMGLHDGSTSSAALAERLGLPVLAVIDASAMAQTFGAIALGLKLYRPGLDVAGVIANRVGSEGHARMVIESLPPGIVAFGALPRCEALEWPSRHLGLVQATELPDLERRLEAAADVVARAAPPRPAPVRFIAPVEAEAPPRRLAGRTVAIARDDAFAFLYPANVDVLEQLGARIAFFSPLADEPVPAQADALYLPGGYPELHLDRLEAATRTRDTIRAFHASGRPIVAECGGLLALGDGLSDLAGRRAAMWGLLPGEGWMQPRLVNLGMHAADLPEGTVRGHTFHHGQFESPLAPVGQTRAERDHGRPEAVWRLGRLHASFLHLYFPSNPSAIAALFDPATPPPGG</sequence>
<dbReference type="GO" id="GO:0009236">
    <property type="term" value="P:cobalamin biosynthetic process"/>
    <property type="evidence" value="ECO:0007669"/>
    <property type="project" value="UniProtKB-UniRule"/>
</dbReference>
<dbReference type="Pfam" id="PF01656">
    <property type="entry name" value="CbiA"/>
    <property type="match status" value="1"/>
</dbReference>
<comment type="miscellaneous">
    <text evidence="9">The a and c carboxylates of cobyrinate are activated for nucleophilic attack via formation of a phosphorylated intermediate by ATP. CbiA catalyzes first the amidation of the c-carboxylate, and then that of the a-carboxylate.</text>
</comment>
<evidence type="ECO:0000256" key="6">
    <source>
        <dbReference type="ARBA" id="ARBA00022840"/>
    </source>
</evidence>
<protein>
    <recommendedName>
        <fullName evidence="9">Cobyrinate a,c-diamide synthase</fullName>
        <ecNumber evidence="9">6.3.5.11</ecNumber>
    </recommendedName>
    <alternativeName>
        <fullName evidence="9">Cobyrinic acid a,c-diamide synthetase</fullName>
    </alternativeName>
</protein>
<evidence type="ECO:0000256" key="2">
    <source>
        <dbReference type="ARBA" id="ARBA00006205"/>
    </source>
</evidence>
<feature type="domain" description="CobQ/CobB/MinD/ParA nucleotide binding" evidence="10">
    <location>
        <begin position="19"/>
        <end position="195"/>
    </location>
</feature>
<dbReference type="STRING" id="34103.SAMN05421778_106119"/>
<gene>
    <name evidence="9" type="primary">cbiA</name>
    <name evidence="12" type="ORF">X805_34400</name>
</gene>
<evidence type="ECO:0000313" key="13">
    <source>
        <dbReference type="Proteomes" id="UP000026714"/>
    </source>
</evidence>
<keyword evidence="7 9" id="KW-0460">Magnesium</keyword>
<dbReference type="SUPFAM" id="SSF52540">
    <property type="entry name" value="P-loop containing nucleoside triphosphate hydrolases"/>
    <property type="match status" value="1"/>
</dbReference>
<dbReference type="UniPathway" id="UPA00148">
    <property type="reaction ID" value="UER00231"/>
</dbReference>
<dbReference type="Proteomes" id="UP000026714">
    <property type="component" value="Unassembled WGS sequence"/>
</dbReference>
<comment type="caution">
    <text evidence="12">The sequence shown here is derived from an EMBL/GenBank/DDBJ whole genome shotgun (WGS) entry which is preliminary data.</text>
</comment>
<evidence type="ECO:0000259" key="10">
    <source>
        <dbReference type="Pfam" id="PF01656"/>
    </source>
</evidence>
<evidence type="ECO:0000256" key="8">
    <source>
        <dbReference type="ARBA" id="ARBA00022962"/>
    </source>
</evidence>
<keyword evidence="13" id="KW-1185">Reference proteome</keyword>
<comment type="cofactor">
    <cofactor evidence="1 9">
        <name>Mg(2+)</name>
        <dbReference type="ChEBI" id="CHEBI:18420"/>
    </cofactor>
</comment>
<evidence type="ECO:0000256" key="7">
    <source>
        <dbReference type="ARBA" id="ARBA00022842"/>
    </source>
</evidence>
<evidence type="ECO:0000259" key="11">
    <source>
        <dbReference type="Pfam" id="PF07685"/>
    </source>
</evidence>
<dbReference type="PANTHER" id="PTHR43873:SF1">
    <property type="entry name" value="COBYRINATE A,C-DIAMIDE SYNTHASE"/>
    <property type="match status" value="1"/>
</dbReference>
<accession>A0A059KI87</accession>
<reference evidence="12 13" key="1">
    <citation type="journal article" date="2014" name="FEMS Microbiol. Ecol.">
        <title>Sphaerotilus natans encrusted with nanoball-shaped Fe(III) oxide minerals formed by nitrate-reducing mixotrophic Fe(II) oxidation.</title>
        <authorList>
            <person name="Park S."/>
            <person name="Kim D.H."/>
            <person name="Lee J.H."/>
            <person name="Hur H.G."/>
        </authorList>
    </citation>
    <scope>NUCLEOTIDE SEQUENCE [LARGE SCALE GENOMIC DNA]</scope>
    <source>
        <strain evidence="12 13">DSM 6575</strain>
    </source>
</reference>
<comment type="function">
    <text evidence="9">Catalyzes the ATP-dependent amidation of the two carboxylate groups at positions a and c of cobyrinate, using either L-glutamine or ammonia as the nitrogen source.</text>
</comment>
<dbReference type="eggNOG" id="COG1797">
    <property type="taxonomic scope" value="Bacteria"/>
</dbReference>
<comment type="pathway">
    <text evidence="9">Cofactor biosynthesis; adenosylcobalamin biosynthesis; cob(II)yrinate a,c-diamide from sirohydrochlorin (anaerobic route): step 10/10.</text>
</comment>
<dbReference type="AlphaFoldDB" id="A0A059KI87"/>
<feature type="active site" description="Nucleophile" evidence="9">
    <location>
        <position position="330"/>
    </location>
</feature>
<dbReference type="HAMAP" id="MF_00027">
    <property type="entry name" value="CobB_CbiA"/>
    <property type="match status" value="1"/>
</dbReference>
<dbReference type="Gene3D" id="3.40.50.880">
    <property type="match status" value="1"/>
</dbReference>
<dbReference type="GO" id="GO:0042242">
    <property type="term" value="F:cobyrinic acid a,c-diamide synthase activity"/>
    <property type="evidence" value="ECO:0007669"/>
    <property type="project" value="UniProtKB-UniRule"/>
</dbReference>
<feature type="domain" description="CobB/CobQ-like glutamine amidotransferase" evidence="11">
    <location>
        <begin position="247"/>
        <end position="429"/>
    </location>
</feature>
<proteinExistence type="inferred from homology"/>
<dbReference type="EC" id="6.3.5.11" evidence="9"/>
<evidence type="ECO:0000256" key="9">
    <source>
        <dbReference type="HAMAP-Rule" id="MF_00027"/>
    </source>
</evidence>
<dbReference type="InterPro" id="IPR004484">
    <property type="entry name" value="CbiA/CobB_synth"/>
</dbReference>
<dbReference type="InterPro" id="IPR011698">
    <property type="entry name" value="GATase_3"/>
</dbReference>
<evidence type="ECO:0000256" key="3">
    <source>
        <dbReference type="ARBA" id="ARBA00022573"/>
    </source>
</evidence>
<comment type="catalytic activity">
    <reaction evidence="9">
        <text>cob(II)yrinate + 2 L-glutamine + 2 ATP + 2 H2O = cob(II)yrinate a,c diamide + 2 L-glutamate + 2 ADP + 2 phosphate + 2 H(+)</text>
        <dbReference type="Rhea" id="RHEA:26289"/>
        <dbReference type="ChEBI" id="CHEBI:15377"/>
        <dbReference type="ChEBI" id="CHEBI:15378"/>
        <dbReference type="ChEBI" id="CHEBI:29985"/>
        <dbReference type="ChEBI" id="CHEBI:30616"/>
        <dbReference type="ChEBI" id="CHEBI:43474"/>
        <dbReference type="ChEBI" id="CHEBI:58359"/>
        <dbReference type="ChEBI" id="CHEBI:58537"/>
        <dbReference type="ChEBI" id="CHEBI:58894"/>
        <dbReference type="ChEBI" id="CHEBI:456216"/>
        <dbReference type="EC" id="6.3.5.11"/>
    </reaction>
</comment>
<comment type="similarity">
    <text evidence="9">Belongs to the CobB/CbiA family.</text>
</comment>
<dbReference type="CDD" id="cd05388">
    <property type="entry name" value="CobB_N"/>
    <property type="match status" value="1"/>
</dbReference>
<name>A0A059KI87_9BURK</name>
<dbReference type="PANTHER" id="PTHR43873">
    <property type="entry name" value="COBYRINATE A,C-DIAMIDE SYNTHASE"/>
    <property type="match status" value="1"/>
</dbReference>
<dbReference type="GO" id="GO:0005524">
    <property type="term" value="F:ATP binding"/>
    <property type="evidence" value="ECO:0007669"/>
    <property type="project" value="UniProtKB-UniRule"/>
</dbReference>
<keyword evidence="6 9" id="KW-0067">ATP-binding</keyword>
<dbReference type="RefSeq" id="WP_037484607.1">
    <property type="nucleotide sequence ID" value="NZ_AZRA01000104.1"/>
</dbReference>
<dbReference type="Gene3D" id="3.40.50.300">
    <property type="entry name" value="P-loop containing nucleotide triphosphate hydrolases"/>
    <property type="match status" value="2"/>
</dbReference>
<evidence type="ECO:0000256" key="5">
    <source>
        <dbReference type="ARBA" id="ARBA00022741"/>
    </source>
</evidence>
<keyword evidence="4 9" id="KW-0436">Ligase</keyword>
<comment type="similarity">
    <text evidence="2">Belongs to the CobB/CobQ family. CobQ subfamily.</text>
</comment>
<dbReference type="Pfam" id="PF07685">
    <property type="entry name" value="GATase_3"/>
    <property type="match status" value="1"/>
</dbReference>
<dbReference type="SUPFAM" id="SSF52317">
    <property type="entry name" value="Class I glutamine amidotransferase-like"/>
    <property type="match status" value="1"/>
</dbReference>
<feature type="site" description="Increases nucleophilicity of active site Cys" evidence="9">
    <location>
        <position position="423"/>
    </location>
</feature>
<dbReference type="NCBIfam" id="NF002204">
    <property type="entry name" value="PRK01077.1"/>
    <property type="match status" value="1"/>
</dbReference>
<keyword evidence="5 9" id="KW-0547">Nucleotide-binding</keyword>
<keyword evidence="3 9" id="KW-0169">Cobalamin biosynthesis</keyword>
<evidence type="ECO:0000256" key="1">
    <source>
        <dbReference type="ARBA" id="ARBA00001946"/>
    </source>
</evidence>
<comment type="domain">
    <text evidence="9">Comprises of two domains. The C-terminal domain contains the binding site for glutamine and catalyzes the hydrolysis of this substrate to glutamate and ammonia. The N-terminal domain is anticipated to bind ATP and cobyrinate and catalyzes the ultimate synthesis of the diamide product. The ammonia produced via the glutaminase domain is probably translocated to the adjacent domain via a molecular tunnel, where it reacts with an activated intermediate.</text>
</comment>
<evidence type="ECO:0000313" key="12">
    <source>
        <dbReference type="EMBL" id="KDB50934.1"/>
    </source>
</evidence>
<dbReference type="EMBL" id="AZRA01000104">
    <property type="protein sequence ID" value="KDB50934.1"/>
    <property type="molecule type" value="Genomic_DNA"/>
</dbReference>
<organism evidence="12 13">
    <name type="scientific">Sphaerotilus natans subsp. natans DSM 6575</name>
    <dbReference type="NCBI Taxonomy" id="1286631"/>
    <lineage>
        <taxon>Bacteria</taxon>
        <taxon>Pseudomonadati</taxon>
        <taxon>Pseudomonadota</taxon>
        <taxon>Betaproteobacteria</taxon>
        <taxon>Burkholderiales</taxon>
        <taxon>Sphaerotilaceae</taxon>
        <taxon>Sphaerotilus</taxon>
    </lineage>
</organism>
<evidence type="ECO:0000256" key="4">
    <source>
        <dbReference type="ARBA" id="ARBA00022598"/>
    </source>
</evidence>
<dbReference type="InterPro" id="IPR002586">
    <property type="entry name" value="CobQ/CobB/MinD/ParA_Nub-bd_dom"/>
</dbReference>
<dbReference type="InterPro" id="IPR029062">
    <property type="entry name" value="Class_I_gatase-like"/>
</dbReference>
<dbReference type="PROSITE" id="PS51274">
    <property type="entry name" value="GATASE_COBBQ"/>
    <property type="match status" value="1"/>
</dbReference>
<dbReference type="PATRIC" id="fig|1286631.3.peg.3360"/>
<dbReference type="InterPro" id="IPR027417">
    <property type="entry name" value="P-loop_NTPase"/>
</dbReference>
<keyword evidence="8 9" id="KW-0315">Glutamine amidotransferase</keyword>